<dbReference type="AlphaFoldDB" id="A0A0S3PWQ5"/>
<dbReference type="EMBL" id="AP014946">
    <property type="protein sequence ID" value="BAT60362.1"/>
    <property type="molecule type" value="Genomic_DNA"/>
</dbReference>
<proteinExistence type="predicted"/>
<dbReference type="InterPro" id="IPR007523">
    <property type="entry name" value="NDUFAF3/AAMDC"/>
</dbReference>
<protein>
    <submittedName>
        <fullName evidence="1">Uncharacterized protein</fullName>
    </submittedName>
</protein>
<dbReference type="InterPro" id="IPR036748">
    <property type="entry name" value="MTH938-like_sf"/>
</dbReference>
<name>A0A0S3PWQ5_9BRAD</name>
<keyword evidence="2" id="KW-1185">Reference proteome</keyword>
<dbReference type="Proteomes" id="UP000236884">
    <property type="component" value="Chromosome"/>
</dbReference>
<dbReference type="RefSeq" id="WP_096356493.1">
    <property type="nucleotide sequence ID" value="NZ_AP014946.1"/>
</dbReference>
<dbReference type="CDD" id="cd00248">
    <property type="entry name" value="Mth938-like"/>
    <property type="match status" value="1"/>
</dbReference>
<sequence length="124" mass="13412">MTSRPHLPQLVPIDTYGNGGFRFGGMSHRGSLLCLPSGMYAWDVATPDQITEASLELAFAERDEIDSFFVGTGRTSALLSTSLRKALREAPLNTETMQTGAAIRIFNILVGEQRRVAAALLAVT</sequence>
<dbReference type="Pfam" id="PF04430">
    <property type="entry name" value="DUF498"/>
    <property type="match status" value="1"/>
</dbReference>
<organism evidence="1 2">
    <name type="scientific">Variibacter gotjawalensis</name>
    <dbReference type="NCBI Taxonomy" id="1333996"/>
    <lineage>
        <taxon>Bacteria</taxon>
        <taxon>Pseudomonadati</taxon>
        <taxon>Pseudomonadota</taxon>
        <taxon>Alphaproteobacteria</taxon>
        <taxon>Hyphomicrobiales</taxon>
        <taxon>Nitrobacteraceae</taxon>
        <taxon>Variibacter</taxon>
    </lineage>
</organism>
<dbReference type="KEGG" id="vgo:GJW-30_1_02898"/>
<gene>
    <name evidence="1" type="ORF">GJW-30_1_02898</name>
</gene>
<evidence type="ECO:0000313" key="1">
    <source>
        <dbReference type="EMBL" id="BAT60362.1"/>
    </source>
</evidence>
<dbReference type="OrthoDB" id="7351393at2"/>
<reference evidence="1 2" key="1">
    <citation type="submission" date="2015-08" db="EMBL/GenBank/DDBJ databases">
        <title>Investigation of the bacterial diversity of lava forest soil.</title>
        <authorList>
            <person name="Lee J.S."/>
        </authorList>
    </citation>
    <scope>NUCLEOTIDE SEQUENCE [LARGE SCALE GENOMIC DNA]</scope>
    <source>
        <strain evidence="1 2">GJW-30</strain>
    </source>
</reference>
<dbReference type="SUPFAM" id="SSF64076">
    <property type="entry name" value="MTH938-like"/>
    <property type="match status" value="1"/>
</dbReference>
<dbReference type="PANTHER" id="PTHR21192">
    <property type="entry name" value="NUCLEAR PROTEIN E3-3"/>
    <property type="match status" value="1"/>
</dbReference>
<dbReference type="Gene3D" id="3.40.1230.10">
    <property type="entry name" value="MTH938-like"/>
    <property type="match status" value="1"/>
</dbReference>
<accession>A0A0S3PWQ5</accession>
<dbReference type="PANTHER" id="PTHR21192:SF2">
    <property type="entry name" value="NADH DEHYDROGENASE [UBIQUINONE] 1 ALPHA SUBCOMPLEX ASSEMBLY FACTOR 3"/>
    <property type="match status" value="1"/>
</dbReference>
<evidence type="ECO:0000313" key="2">
    <source>
        <dbReference type="Proteomes" id="UP000236884"/>
    </source>
</evidence>